<name>A0AAV7IAH6_COTGL</name>
<accession>A0AAV7IAH6</accession>
<keyword evidence="2" id="KW-1185">Reference proteome</keyword>
<protein>
    <submittedName>
        <fullName evidence="1">Uncharacterized protein</fullName>
    </submittedName>
</protein>
<evidence type="ECO:0000313" key="1">
    <source>
        <dbReference type="EMBL" id="KAH0548729.1"/>
    </source>
</evidence>
<organism evidence="1 2">
    <name type="scientific">Cotesia glomerata</name>
    <name type="common">Lepidopteran parasitic wasp</name>
    <name type="synonym">Apanteles glomeratus</name>
    <dbReference type="NCBI Taxonomy" id="32391"/>
    <lineage>
        <taxon>Eukaryota</taxon>
        <taxon>Metazoa</taxon>
        <taxon>Ecdysozoa</taxon>
        <taxon>Arthropoda</taxon>
        <taxon>Hexapoda</taxon>
        <taxon>Insecta</taxon>
        <taxon>Pterygota</taxon>
        <taxon>Neoptera</taxon>
        <taxon>Endopterygota</taxon>
        <taxon>Hymenoptera</taxon>
        <taxon>Apocrita</taxon>
        <taxon>Ichneumonoidea</taxon>
        <taxon>Braconidae</taxon>
        <taxon>Microgastrinae</taxon>
        <taxon>Cotesia</taxon>
    </lineage>
</organism>
<sequence length="75" mass="8505">MPLCSLYGFCTEQKLPSALYSVPASMWMDMALIWLPKLSKRNEDKPEAFVDLHFGSYTRSRSVASSVLQSKGTDW</sequence>
<dbReference type="EMBL" id="JAHXZJ010001864">
    <property type="protein sequence ID" value="KAH0548729.1"/>
    <property type="molecule type" value="Genomic_DNA"/>
</dbReference>
<reference evidence="1 2" key="1">
    <citation type="journal article" date="2021" name="J. Hered.">
        <title>A chromosome-level genome assembly of the parasitoid wasp, Cotesia glomerata (Hymenoptera: Braconidae).</title>
        <authorList>
            <person name="Pinto B.J."/>
            <person name="Weis J.J."/>
            <person name="Gamble T."/>
            <person name="Ode P.J."/>
            <person name="Paul R."/>
            <person name="Zaspel J.M."/>
        </authorList>
    </citation>
    <scope>NUCLEOTIDE SEQUENCE [LARGE SCALE GENOMIC DNA]</scope>
    <source>
        <strain evidence="1">CgM1</strain>
    </source>
</reference>
<proteinExistence type="predicted"/>
<gene>
    <name evidence="1" type="ORF">KQX54_001800</name>
</gene>
<comment type="caution">
    <text evidence="1">The sequence shown here is derived from an EMBL/GenBank/DDBJ whole genome shotgun (WGS) entry which is preliminary data.</text>
</comment>
<dbReference type="AlphaFoldDB" id="A0AAV7IAH6"/>
<evidence type="ECO:0000313" key="2">
    <source>
        <dbReference type="Proteomes" id="UP000826195"/>
    </source>
</evidence>
<dbReference type="Proteomes" id="UP000826195">
    <property type="component" value="Unassembled WGS sequence"/>
</dbReference>